<sequence>MDLPSFLSQKPPPGYVPGVGRGATGFSTRGDKGGPLKVPKRFETHTSHDSLHEDKTRTAEHLEEEEANQIYSELDLKLSTRNRSKRHEERPGSSISEQFADLKRSLATVTEDQWLSIPSAGDYTRKRKRERLDEQLNRKTYAAPDTLLTPHVNLSKLTEERERILEKQLDASIFEGDNGAAIAEAQEYLNQLQAKSDLDDNEDDVKKMRLILQSYRHSAPKKPEGWIASARLEEKARRLRTAKSLIEEGCSQCPRSEDIWLESIRLHGPDNYRCKVLVAEGIRFNPQSLSLWLKAIDLENEVINKQRVVRRALQELPHCEELWKKAVKYSKEKEEVLKILQKAVELIPRSFDLCAALVQLQDYEDAKKTLKAATKSMPLELRVWILAAQIEESKGDNVSFEQLTELLTNGIKEMQKNNVKLSLRALLEEANSLLSDHHSHNTVEAFTCVALNEYAKQQSEAENTRTIAALPNSIIKILAFRFLLKLNPTKISTWASLKATCESTGKIAELYSTFDSLLFNAKQDYRILKEHPVLALMYSKELWKYGEDLPKSLNVLDRALEIVPFSLDIWLAKIKLLCVSARYDVAEITFKQALKNFENYKVSNVEKLYYKYVSFLRFQQHHEVAIEFLKQKCLSEFPKCYKFHLQLGQIYHSLGQLDNSRESYTEGTKYLPGCVLLWISLAQLEEEGLHRAIKARSVLDMAFMKNPENEYLFLAQAQLEARLGNTDQARFIVHQALQKHPHSPHLWAENIRLLPLKKANVKKTMFQDALKSTNNSYEILIEIGISFFEESQYGPALKWFERATKKNPAYGDSWVWLARCRKKLNNDIAAIKERVKELEPTHGVLWVKVSKNPKFQYLSPSQILDTLIFSEQVV</sequence>
<evidence type="ECO:0000313" key="9">
    <source>
        <dbReference type="EMBL" id="CDF88267.1"/>
    </source>
</evidence>
<evidence type="ECO:0000256" key="4">
    <source>
        <dbReference type="ARBA" id="ARBA00023187"/>
    </source>
</evidence>
<evidence type="ECO:0000259" key="8">
    <source>
        <dbReference type="Pfam" id="PF06424"/>
    </source>
</evidence>
<keyword evidence="6" id="KW-0802">TPR repeat</keyword>
<dbReference type="Pfam" id="PF13181">
    <property type="entry name" value="TPR_8"/>
    <property type="match status" value="1"/>
</dbReference>
<evidence type="ECO:0000256" key="3">
    <source>
        <dbReference type="ARBA" id="ARBA00022737"/>
    </source>
</evidence>
<dbReference type="AlphaFoldDB" id="A0A8J2T544"/>
<accession>A0A8J2T544</accession>
<organism evidence="9 10">
    <name type="scientific">Zygosaccharomyces bailii (strain CLIB 213 / ATCC 58445 / CBS 680 / BCRC 21525 / NBRC 1098 / NCYC 1416 / NRRL Y-2227)</name>
    <dbReference type="NCBI Taxonomy" id="1333698"/>
    <lineage>
        <taxon>Eukaryota</taxon>
        <taxon>Fungi</taxon>
        <taxon>Dikarya</taxon>
        <taxon>Ascomycota</taxon>
        <taxon>Saccharomycotina</taxon>
        <taxon>Saccharomycetes</taxon>
        <taxon>Saccharomycetales</taxon>
        <taxon>Saccharomycetaceae</taxon>
        <taxon>Zygosaccharomyces</taxon>
    </lineage>
</organism>
<feature type="repeat" description="TPR" evidence="6">
    <location>
        <begin position="777"/>
        <end position="810"/>
    </location>
</feature>
<gene>
    <name evidence="9" type="ORF">BN860_06062g</name>
</gene>
<dbReference type="Proteomes" id="UP000019375">
    <property type="component" value="Unassembled WGS sequence"/>
</dbReference>
<proteinExistence type="predicted"/>
<evidence type="ECO:0000256" key="1">
    <source>
        <dbReference type="ARBA" id="ARBA00004123"/>
    </source>
</evidence>
<dbReference type="InterPro" id="IPR011990">
    <property type="entry name" value="TPR-like_helical_dom_sf"/>
</dbReference>
<evidence type="ECO:0000313" key="10">
    <source>
        <dbReference type="Proteomes" id="UP000019375"/>
    </source>
</evidence>
<dbReference type="PANTHER" id="PTHR11246:SF1">
    <property type="entry name" value="PRE-MRNA-PROCESSING FACTOR 6"/>
    <property type="match status" value="1"/>
</dbReference>
<feature type="compositionally biased region" description="Basic and acidic residues" evidence="7">
    <location>
        <begin position="29"/>
        <end position="60"/>
    </location>
</feature>
<keyword evidence="2" id="KW-0507">mRNA processing</keyword>
<dbReference type="OrthoDB" id="440128at2759"/>
<dbReference type="GO" id="GO:0071013">
    <property type="term" value="C:catalytic step 2 spliceosome"/>
    <property type="evidence" value="ECO:0007669"/>
    <property type="project" value="TreeGrafter"/>
</dbReference>
<reference evidence="10" key="1">
    <citation type="journal article" date="2013" name="Genome Announc.">
        <title>Genome sequence of the food spoilage yeast Zygosaccharomyces bailii CLIB 213(T).</title>
        <authorList>
            <person name="Galeote V."/>
            <person name="Bigey F."/>
            <person name="Devillers H."/>
            <person name="Neuveglise C."/>
            <person name="Dequin S."/>
        </authorList>
    </citation>
    <scope>NUCLEOTIDE SEQUENCE [LARGE SCALE GENOMIC DNA]</scope>
    <source>
        <strain evidence="10">CLIB 213 / ATCC 58445 / CBS 680 / CCRC 21525 / NBRC 1098 / NCYC 1416 / NRRL Y-2227</strain>
    </source>
</reference>
<dbReference type="SMART" id="SM00386">
    <property type="entry name" value="HAT"/>
    <property type="match status" value="8"/>
</dbReference>
<feature type="domain" description="PRP1 splicing factor N-terminal" evidence="8">
    <location>
        <begin position="11"/>
        <end position="126"/>
    </location>
</feature>
<evidence type="ECO:0000256" key="7">
    <source>
        <dbReference type="SAM" id="MobiDB-lite"/>
    </source>
</evidence>
<keyword evidence="10" id="KW-1185">Reference proteome</keyword>
<dbReference type="InterPro" id="IPR010491">
    <property type="entry name" value="PRP1_N"/>
</dbReference>
<dbReference type="GO" id="GO:0000244">
    <property type="term" value="P:spliceosomal tri-snRNP complex assembly"/>
    <property type="evidence" value="ECO:0007669"/>
    <property type="project" value="TreeGrafter"/>
</dbReference>
<dbReference type="Gene3D" id="1.25.40.10">
    <property type="entry name" value="Tetratricopeptide repeat domain"/>
    <property type="match status" value="4"/>
</dbReference>
<keyword evidence="5" id="KW-0539">Nucleus</keyword>
<name>A0A8J2T544_ZYGB2</name>
<dbReference type="PROSITE" id="PS50005">
    <property type="entry name" value="TPR"/>
    <property type="match status" value="1"/>
</dbReference>
<dbReference type="Pfam" id="PF06424">
    <property type="entry name" value="PRP1_N"/>
    <property type="match status" value="1"/>
</dbReference>
<evidence type="ECO:0000256" key="6">
    <source>
        <dbReference type="PROSITE-ProRule" id="PRU00339"/>
    </source>
</evidence>
<dbReference type="SUPFAM" id="SSF48452">
    <property type="entry name" value="TPR-like"/>
    <property type="match status" value="2"/>
</dbReference>
<keyword evidence="3" id="KW-0677">Repeat</keyword>
<dbReference type="PANTHER" id="PTHR11246">
    <property type="entry name" value="PRE-MRNA SPLICING FACTOR"/>
    <property type="match status" value="1"/>
</dbReference>
<dbReference type="InterPro" id="IPR045075">
    <property type="entry name" value="Syf1-like"/>
</dbReference>
<evidence type="ECO:0000256" key="5">
    <source>
        <dbReference type="ARBA" id="ARBA00023242"/>
    </source>
</evidence>
<protein>
    <submittedName>
        <fullName evidence="9">BN860_06062g1_1</fullName>
    </submittedName>
</protein>
<feature type="region of interest" description="Disordered" evidence="7">
    <location>
        <begin position="78"/>
        <end position="99"/>
    </location>
</feature>
<dbReference type="SMART" id="SM00028">
    <property type="entry name" value="TPR"/>
    <property type="match status" value="4"/>
</dbReference>
<dbReference type="InterPro" id="IPR019734">
    <property type="entry name" value="TPR_rpt"/>
</dbReference>
<dbReference type="InterPro" id="IPR003107">
    <property type="entry name" value="HAT"/>
</dbReference>
<feature type="region of interest" description="Disordered" evidence="7">
    <location>
        <begin position="1"/>
        <end position="60"/>
    </location>
</feature>
<dbReference type="EMBL" id="HG316455">
    <property type="protein sequence ID" value="CDF88267.1"/>
    <property type="molecule type" value="Genomic_DNA"/>
</dbReference>
<dbReference type="GO" id="GO:0046540">
    <property type="term" value="C:U4/U6 x U5 tri-snRNP complex"/>
    <property type="evidence" value="ECO:0007669"/>
    <property type="project" value="TreeGrafter"/>
</dbReference>
<comment type="subcellular location">
    <subcellularLocation>
        <location evidence="1">Nucleus</location>
    </subcellularLocation>
</comment>
<keyword evidence="4" id="KW-0508">mRNA splicing</keyword>
<evidence type="ECO:0000256" key="2">
    <source>
        <dbReference type="ARBA" id="ARBA00022664"/>
    </source>
</evidence>